<dbReference type="EMBL" id="BA000028">
    <property type="protein sequence ID" value="BAC12291.1"/>
    <property type="molecule type" value="Genomic_DNA"/>
</dbReference>
<organism evidence="2 3">
    <name type="scientific">Oceanobacillus iheyensis (strain DSM 14371 / CIP 107618 / JCM 11309 / KCTC 3954 / HTE831)</name>
    <dbReference type="NCBI Taxonomy" id="221109"/>
    <lineage>
        <taxon>Bacteria</taxon>
        <taxon>Bacillati</taxon>
        <taxon>Bacillota</taxon>
        <taxon>Bacilli</taxon>
        <taxon>Bacillales</taxon>
        <taxon>Bacillaceae</taxon>
        <taxon>Oceanobacillus</taxon>
    </lineage>
</organism>
<keyword evidence="1" id="KW-1133">Transmembrane helix</keyword>
<reference evidence="2 3" key="1">
    <citation type="journal article" date="2001" name="FEMS Microbiol. Lett.">
        <title>Oceanobacillus iheyensis gen. nov., sp. nov., a deep-sea extremely halotolerant and alkaliphilic species isolated from a depth of 1050 m on the Iheya Ridge.</title>
        <authorList>
            <person name="Lu J."/>
            <person name="Nogi Y."/>
            <person name="Takami H."/>
        </authorList>
    </citation>
    <scope>NUCLEOTIDE SEQUENCE [LARGE SCALE GENOMIC DNA]</scope>
    <source>
        <strain evidence="3">DSM 14371 / CIP 107618 / JCM 11309 / KCTC 3954 / HTE831</strain>
    </source>
</reference>
<evidence type="ECO:0000313" key="2">
    <source>
        <dbReference type="EMBL" id="BAC12291.1"/>
    </source>
</evidence>
<keyword evidence="1" id="KW-0812">Transmembrane</keyword>
<sequence length="162" mass="18652">MSTNMSHLSHIDKLRRGFILIATVIILFPYITDSIIISFHRVQAFATEENNEALHTEDINISIKLKHDWIHIKQLVLTEKATTIKYEIIPVNPLKSELTSEAITIKNEQNEELSPTSGVAKILYTREFGQRSFEAIPSDQDKLVVGFLYYGQMVEQEIEIHR</sequence>
<dbReference type="RefSeq" id="WP_011064738.1">
    <property type="nucleotide sequence ID" value="NC_004193.1"/>
</dbReference>
<dbReference type="AlphaFoldDB" id="Q8ETC6"/>
<evidence type="ECO:0000256" key="1">
    <source>
        <dbReference type="SAM" id="Phobius"/>
    </source>
</evidence>
<evidence type="ECO:0000313" key="3">
    <source>
        <dbReference type="Proteomes" id="UP000000822"/>
    </source>
</evidence>
<proteinExistence type="predicted"/>
<dbReference type="HOGENOM" id="CLU_1633687_0_0_9"/>
<gene>
    <name evidence="2" type="ordered locus">OB0335</name>
</gene>
<reference evidence="2 3" key="2">
    <citation type="journal article" date="2002" name="Nucleic Acids Res.">
        <title>Genome sequence of Oceanobacillus iheyensis isolated from the Iheya Ridge and its unexpected adaptive capabilities to extreme environments.</title>
        <authorList>
            <person name="Takami H."/>
            <person name="Takaki Y."/>
            <person name="Uchiyama I."/>
        </authorList>
    </citation>
    <scope>NUCLEOTIDE SEQUENCE [LARGE SCALE GENOMIC DNA]</scope>
    <source>
        <strain evidence="3">DSM 14371 / CIP 107618 / JCM 11309 / KCTC 3954 / HTE831</strain>
    </source>
</reference>
<dbReference type="Proteomes" id="UP000000822">
    <property type="component" value="Chromosome"/>
</dbReference>
<keyword evidence="3" id="KW-1185">Reference proteome</keyword>
<dbReference type="STRING" id="221109.gene:10732538"/>
<dbReference type="KEGG" id="oih:OB0335"/>
<feature type="transmembrane region" description="Helical" evidence="1">
    <location>
        <begin position="18"/>
        <end position="39"/>
    </location>
</feature>
<protein>
    <submittedName>
        <fullName evidence="2">Uncharacterized protein</fullName>
    </submittedName>
</protein>
<keyword evidence="1" id="KW-0472">Membrane</keyword>
<accession>Q8ETC6</accession>
<name>Q8ETC6_OCEIH</name>